<evidence type="ECO:0000256" key="1">
    <source>
        <dbReference type="SAM" id="SignalP"/>
    </source>
</evidence>
<feature type="chain" id="PRO_5043288382" evidence="1">
    <location>
        <begin position="20"/>
        <end position="203"/>
    </location>
</feature>
<dbReference type="KEGG" id="epl:P4G45_12810"/>
<organism evidence="3">
    <name type="scientific">Edaphobacter paludis</name>
    <dbReference type="NCBI Taxonomy" id="3035702"/>
    <lineage>
        <taxon>Bacteria</taxon>
        <taxon>Pseudomonadati</taxon>
        <taxon>Acidobacteriota</taxon>
        <taxon>Terriglobia</taxon>
        <taxon>Terriglobales</taxon>
        <taxon>Acidobacteriaceae</taxon>
        <taxon>Edaphobacter</taxon>
    </lineage>
</organism>
<evidence type="ECO:0000313" key="4">
    <source>
        <dbReference type="EMBL" id="XBH12647.1"/>
    </source>
</evidence>
<dbReference type="NCBIfam" id="TIGR02595">
    <property type="entry name" value="PEP_CTERM"/>
    <property type="match status" value="1"/>
</dbReference>
<dbReference type="EMBL" id="CP121195">
    <property type="protein sequence ID" value="XBH12647.1"/>
    <property type="molecule type" value="Genomic_DNA"/>
</dbReference>
<dbReference type="Pfam" id="PF07589">
    <property type="entry name" value="PEP-CTERM"/>
    <property type="match status" value="1"/>
</dbReference>
<gene>
    <name evidence="3" type="ORF">P4G45_12810</name>
    <name evidence="4" type="ORF">P8936_13225</name>
</gene>
<sequence length="203" mass="20463">MIKHLVVLTALAFSSVAVAHADSINGFINAGGSDSFTTSTITFAPGTSTVQGALGGSFATYLADGDAINFIPGPLPYSNGNNIAPPLLPPLFTVTGGGETFGFDIASYNAMYVTNGTMGCTNDATCLIVTGTGDFTGTGAHAFDPTPGTFLFTTQYSPGQPTGTVTTFSASGSTSPVPEPASLALFGTGLLGVVGLARRKFNV</sequence>
<evidence type="ECO:0000259" key="2">
    <source>
        <dbReference type="Pfam" id="PF07589"/>
    </source>
</evidence>
<protein>
    <submittedName>
        <fullName evidence="3">PEP-CTERM sorting domain-containing protein</fullName>
    </submittedName>
</protein>
<accession>A0AAU7CW92</accession>
<dbReference type="RefSeq" id="WP_348266870.1">
    <property type="nucleotide sequence ID" value="NZ_CP121194.1"/>
</dbReference>
<dbReference type="AlphaFoldDB" id="A0AAU7CW92"/>
<evidence type="ECO:0000313" key="3">
    <source>
        <dbReference type="EMBL" id="XBH09360.1"/>
    </source>
</evidence>
<feature type="signal peptide" evidence="1">
    <location>
        <begin position="1"/>
        <end position="19"/>
    </location>
</feature>
<keyword evidence="1" id="KW-0732">Signal</keyword>
<dbReference type="EMBL" id="CP121194">
    <property type="protein sequence ID" value="XBH09360.1"/>
    <property type="molecule type" value="Genomic_DNA"/>
</dbReference>
<reference evidence="3" key="1">
    <citation type="submission" date="2023-03" db="EMBL/GenBank/DDBJ databases">
        <title>Edaphobacter sp.</title>
        <authorList>
            <person name="Huber K.J."/>
            <person name="Papendorf J."/>
            <person name="Pilke C."/>
            <person name="Bunk B."/>
            <person name="Sproeer C."/>
            <person name="Pester M."/>
        </authorList>
    </citation>
    <scope>NUCLEOTIDE SEQUENCE</scope>
    <source>
        <strain evidence="3">DSM 109919</strain>
        <strain evidence="4">DSM 109920</strain>
    </source>
</reference>
<accession>A0AAU7D677</accession>
<dbReference type="InterPro" id="IPR013424">
    <property type="entry name" value="Ice-binding_C"/>
</dbReference>
<proteinExistence type="predicted"/>
<name>A0AAU7CW92_9BACT</name>
<feature type="domain" description="Ice-binding protein C-terminal" evidence="2">
    <location>
        <begin position="176"/>
        <end position="199"/>
    </location>
</feature>